<gene>
    <name evidence="2" type="ORF">DFO65_103141</name>
</gene>
<organism evidence="2 3">
    <name type="scientific">Brevibacterium celere</name>
    <dbReference type="NCBI Taxonomy" id="225845"/>
    <lineage>
        <taxon>Bacteria</taxon>
        <taxon>Bacillati</taxon>
        <taxon>Actinomycetota</taxon>
        <taxon>Actinomycetes</taxon>
        <taxon>Micrococcales</taxon>
        <taxon>Brevibacteriaceae</taxon>
        <taxon>Brevibacterium</taxon>
    </lineage>
</organism>
<dbReference type="InterPro" id="IPR000073">
    <property type="entry name" value="AB_hydrolase_1"/>
</dbReference>
<evidence type="ECO:0000313" key="3">
    <source>
        <dbReference type="Proteomes" id="UP000253509"/>
    </source>
</evidence>
<name>A0A366IMC8_9MICO</name>
<dbReference type="SUPFAM" id="SSF53474">
    <property type="entry name" value="alpha/beta-Hydrolases"/>
    <property type="match status" value="1"/>
</dbReference>
<dbReference type="Gene3D" id="3.40.50.1820">
    <property type="entry name" value="alpha/beta hydrolase"/>
    <property type="match status" value="1"/>
</dbReference>
<dbReference type="EMBL" id="QNSB01000003">
    <property type="protein sequence ID" value="RBP72850.1"/>
    <property type="molecule type" value="Genomic_DNA"/>
</dbReference>
<dbReference type="AlphaFoldDB" id="A0A366IMC8"/>
<proteinExistence type="predicted"/>
<sequence length="308" mass="32993">MEASLSVLDDSAWSGEHQHFRQLRLAVFADRGLAPREHQFIRRDGRRLYALSFGEGEHPTLFVHGGVGNSAEWADVVGLVPGLVVVVDTPGFGLSEPVASPDIEWGPACAEWLLDVCDALGVSRLRIVGGSMGGYAAIHFAAAHRHRVESLTLAGSAGGLFADIGTFLRLWTVPGLGRLVAQLPMRDIDAVRRHMFGHYVSDASTIAEDLLRLALAGVNLPGARTHSRAVIRSVATVRGWKPSARAEDQLVSADVPTTFVWGDHDVHASPETAHDLAARLTDARVVVVPGAGHIPHLEQPKVLAAALE</sequence>
<feature type="domain" description="AB hydrolase-1" evidence="1">
    <location>
        <begin position="61"/>
        <end position="300"/>
    </location>
</feature>
<dbReference type="InterPro" id="IPR050266">
    <property type="entry name" value="AB_hydrolase_sf"/>
</dbReference>
<evidence type="ECO:0000313" key="2">
    <source>
        <dbReference type="EMBL" id="RBP72850.1"/>
    </source>
</evidence>
<dbReference type="PRINTS" id="PR00111">
    <property type="entry name" value="ABHYDROLASE"/>
</dbReference>
<dbReference type="PANTHER" id="PTHR43798">
    <property type="entry name" value="MONOACYLGLYCEROL LIPASE"/>
    <property type="match status" value="1"/>
</dbReference>
<accession>A0A366IMC8</accession>
<evidence type="ECO:0000259" key="1">
    <source>
        <dbReference type="Pfam" id="PF00561"/>
    </source>
</evidence>
<dbReference type="RefSeq" id="WP_113903336.1">
    <property type="nucleotide sequence ID" value="NZ_QNSB01000003.1"/>
</dbReference>
<comment type="caution">
    <text evidence="2">The sequence shown here is derived from an EMBL/GenBank/DDBJ whole genome shotgun (WGS) entry which is preliminary data.</text>
</comment>
<dbReference type="GO" id="GO:0003824">
    <property type="term" value="F:catalytic activity"/>
    <property type="evidence" value="ECO:0007669"/>
    <property type="project" value="UniProtKB-ARBA"/>
</dbReference>
<reference evidence="2 3" key="1">
    <citation type="submission" date="2018-06" db="EMBL/GenBank/DDBJ databases">
        <title>Freshwater and sediment microbial communities from various areas in North America, analyzing microbe dynamics in response to fracking.</title>
        <authorList>
            <person name="Lamendella R."/>
        </authorList>
    </citation>
    <scope>NUCLEOTIDE SEQUENCE [LARGE SCALE GENOMIC DNA]</scope>
    <source>
        <strain evidence="2 3">3b_TX</strain>
    </source>
</reference>
<dbReference type="InterPro" id="IPR029058">
    <property type="entry name" value="AB_hydrolase_fold"/>
</dbReference>
<keyword evidence="3" id="KW-1185">Reference proteome</keyword>
<dbReference type="Pfam" id="PF00561">
    <property type="entry name" value="Abhydrolase_1"/>
    <property type="match status" value="1"/>
</dbReference>
<dbReference type="Proteomes" id="UP000253509">
    <property type="component" value="Unassembled WGS sequence"/>
</dbReference>
<dbReference type="PANTHER" id="PTHR43798:SF33">
    <property type="entry name" value="HYDROLASE, PUTATIVE (AFU_ORTHOLOGUE AFUA_2G14860)-RELATED"/>
    <property type="match status" value="1"/>
</dbReference>
<protein>
    <submittedName>
        <fullName evidence="2">Pimeloyl-ACP methyl ester carboxylesterase</fullName>
    </submittedName>
</protein>
<dbReference type="GO" id="GO:0016020">
    <property type="term" value="C:membrane"/>
    <property type="evidence" value="ECO:0007669"/>
    <property type="project" value="TreeGrafter"/>
</dbReference>